<dbReference type="InterPro" id="IPR000164">
    <property type="entry name" value="Histone_H3/CENP-A"/>
</dbReference>
<gene>
    <name evidence="13" type="ORF">Fot_50441</name>
</gene>
<evidence type="ECO:0008006" key="15">
    <source>
        <dbReference type="Google" id="ProtNLM"/>
    </source>
</evidence>
<dbReference type="SUPFAM" id="SSF47113">
    <property type="entry name" value="Histone-fold"/>
    <property type="match status" value="1"/>
</dbReference>
<evidence type="ECO:0000256" key="7">
    <source>
        <dbReference type="ARBA" id="ARBA00023125"/>
    </source>
</evidence>
<dbReference type="PROSITE" id="PS00959">
    <property type="entry name" value="HISTONE_H3_2"/>
    <property type="match status" value="1"/>
</dbReference>
<dbReference type="SMART" id="SM00428">
    <property type="entry name" value="H3"/>
    <property type="match status" value="1"/>
</dbReference>
<feature type="domain" description="Core Histone H2A/H2B/H3" evidence="11">
    <location>
        <begin position="58"/>
        <end position="146"/>
    </location>
</feature>
<sequence length="360" mass="39430">MARVKQPAHRKPGRRKSSAAEATPSTPNPQPSPARRSPRATPPTERDGQKLRKRRNRPGTVALREIRKYQKSFQLLIPAAPFIRLVKEISHFYSPGISRWRAEALVALQEAAEDYIVQLFEEAMLCAIHAKRVTLMKKDFELARRIGGKGQPWQAVEMQQPGQMFPVMSSFPPANITTEQIQKYLDENKKLILAIMDNQNLGKLAECAQYQAQLQKNLMYLAAIADAQPQTPAMPPQMSPHPAMQQGGFYVQHPRAAAMAQQPGIFPPRAPLQFNNPNPIQDQQQQHLPQQAMQAQMVLRPGGASNGAHPTHNDATLGGGSSSIPTSNSGANDVRGGINQDKPEGQASGADAGGDGDEAK</sequence>
<comment type="caution">
    <text evidence="13">The sequence shown here is derived from an EMBL/GenBank/DDBJ whole genome shotgun (WGS) entry which is preliminary data.</text>
</comment>
<evidence type="ECO:0000256" key="1">
    <source>
        <dbReference type="ARBA" id="ARBA00004123"/>
    </source>
</evidence>
<evidence type="ECO:0000256" key="9">
    <source>
        <dbReference type="ARBA" id="ARBA00023269"/>
    </source>
</evidence>
<evidence type="ECO:0000256" key="6">
    <source>
        <dbReference type="ARBA" id="ARBA00022990"/>
    </source>
</evidence>
<keyword evidence="6" id="KW-0007">Acetylation</keyword>
<evidence type="ECO:0000313" key="13">
    <source>
        <dbReference type="EMBL" id="KAL2468865.1"/>
    </source>
</evidence>
<evidence type="ECO:0000313" key="14">
    <source>
        <dbReference type="Proteomes" id="UP001604277"/>
    </source>
</evidence>
<dbReference type="GO" id="GO:0003677">
    <property type="term" value="F:DNA binding"/>
    <property type="evidence" value="ECO:0007669"/>
    <property type="project" value="UniProtKB-KW"/>
</dbReference>
<dbReference type="GO" id="GO:0005634">
    <property type="term" value="C:nucleus"/>
    <property type="evidence" value="ECO:0007669"/>
    <property type="project" value="UniProtKB-SubCell"/>
</dbReference>
<dbReference type="Pfam" id="PF05030">
    <property type="entry name" value="SSXT"/>
    <property type="match status" value="1"/>
</dbReference>
<name>A0ABD1PY92_9LAMI</name>
<dbReference type="Gene3D" id="1.10.20.10">
    <property type="entry name" value="Histone, subunit A"/>
    <property type="match status" value="1"/>
</dbReference>
<feature type="compositionally biased region" description="Polar residues" evidence="10">
    <location>
        <begin position="322"/>
        <end position="331"/>
    </location>
</feature>
<organism evidence="13 14">
    <name type="scientific">Forsythia ovata</name>
    <dbReference type="NCBI Taxonomy" id="205694"/>
    <lineage>
        <taxon>Eukaryota</taxon>
        <taxon>Viridiplantae</taxon>
        <taxon>Streptophyta</taxon>
        <taxon>Embryophyta</taxon>
        <taxon>Tracheophyta</taxon>
        <taxon>Spermatophyta</taxon>
        <taxon>Magnoliopsida</taxon>
        <taxon>eudicotyledons</taxon>
        <taxon>Gunneridae</taxon>
        <taxon>Pentapetalae</taxon>
        <taxon>asterids</taxon>
        <taxon>lamiids</taxon>
        <taxon>Lamiales</taxon>
        <taxon>Oleaceae</taxon>
        <taxon>Forsythieae</taxon>
        <taxon>Forsythia</taxon>
    </lineage>
</organism>
<dbReference type="EMBL" id="JBFOLJ010000016">
    <property type="protein sequence ID" value="KAL2468865.1"/>
    <property type="molecule type" value="Genomic_DNA"/>
</dbReference>
<dbReference type="AlphaFoldDB" id="A0ABD1PY92"/>
<dbReference type="InterPro" id="IPR007726">
    <property type="entry name" value="SS18_N"/>
</dbReference>
<keyword evidence="5" id="KW-0158">Chromosome</keyword>
<feature type="region of interest" description="Disordered" evidence="10">
    <location>
        <begin position="265"/>
        <end position="360"/>
    </location>
</feature>
<dbReference type="GO" id="GO:0000786">
    <property type="term" value="C:nucleosome"/>
    <property type="evidence" value="ECO:0007669"/>
    <property type="project" value="UniProtKB-KW"/>
</dbReference>
<dbReference type="Pfam" id="PF00125">
    <property type="entry name" value="Histone"/>
    <property type="match status" value="1"/>
</dbReference>
<feature type="region of interest" description="Disordered" evidence="10">
    <location>
        <begin position="1"/>
        <end position="59"/>
    </location>
</feature>
<accession>A0ABD1PY92</accession>
<evidence type="ECO:0000256" key="3">
    <source>
        <dbReference type="ARBA" id="ARBA00007945"/>
    </source>
</evidence>
<comment type="subcellular location">
    <subcellularLocation>
        <location evidence="2">Chromosome</location>
    </subcellularLocation>
    <subcellularLocation>
        <location evidence="1">Nucleus</location>
    </subcellularLocation>
</comment>
<dbReference type="FunFam" id="1.10.20.10:FF:000085">
    <property type="entry name" value="Histone H3.2"/>
    <property type="match status" value="1"/>
</dbReference>
<keyword evidence="9" id="KW-0544">Nucleosome core</keyword>
<dbReference type="Proteomes" id="UP001604277">
    <property type="component" value="Unassembled WGS sequence"/>
</dbReference>
<feature type="compositionally biased region" description="Basic residues" evidence="10">
    <location>
        <begin position="1"/>
        <end position="17"/>
    </location>
</feature>
<evidence type="ECO:0000259" key="12">
    <source>
        <dbReference type="Pfam" id="PF05030"/>
    </source>
</evidence>
<keyword evidence="8" id="KW-0539">Nucleus</keyword>
<dbReference type="PANTHER" id="PTHR45810">
    <property type="entry name" value="HISTONE H3.2"/>
    <property type="match status" value="1"/>
</dbReference>
<dbReference type="PRINTS" id="PR00622">
    <property type="entry name" value="HISTONEH3"/>
</dbReference>
<feature type="compositionally biased region" description="Low complexity" evidence="10">
    <location>
        <begin position="273"/>
        <end position="296"/>
    </location>
</feature>
<protein>
    <recommendedName>
        <fullName evidence="15">Histone H2A/H2B/H3 domain-containing protein</fullName>
    </recommendedName>
</protein>
<dbReference type="InterPro" id="IPR007125">
    <property type="entry name" value="H2A/H2B/H3"/>
</dbReference>
<evidence type="ECO:0000256" key="8">
    <source>
        <dbReference type="ARBA" id="ARBA00023242"/>
    </source>
</evidence>
<evidence type="ECO:0000256" key="2">
    <source>
        <dbReference type="ARBA" id="ARBA00004286"/>
    </source>
</evidence>
<dbReference type="InterPro" id="IPR009072">
    <property type="entry name" value="Histone-fold"/>
</dbReference>
<evidence type="ECO:0000256" key="5">
    <source>
        <dbReference type="ARBA" id="ARBA00022454"/>
    </source>
</evidence>
<keyword evidence="7" id="KW-0238">DNA-binding</keyword>
<dbReference type="CDD" id="cd22911">
    <property type="entry name" value="HFD_H3"/>
    <property type="match status" value="1"/>
</dbReference>
<comment type="similarity">
    <text evidence="4">Belongs to the histone H3 family.</text>
</comment>
<evidence type="ECO:0000259" key="11">
    <source>
        <dbReference type="Pfam" id="PF00125"/>
    </source>
</evidence>
<comment type="similarity">
    <text evidence="3">Belongs to the SS18 family.</text>
</comment>
<feature type="domain" description="SS18 N-terminal" evidence="12">
    <location>
        <begin position="174"/>
        <end position="230"/>
    </location>
</feature>
<reference evidence="14" key="1">
    <citation type="submission" date="2024-07" db="EMBL/GenBank/DDBJ databases">
        <title>Two chromosome-level genome assemblies of Korean endemic species Abeliophyllum distichum and Forsythia ovata (Oleaceae).</title>
        <authorList>
            <person name="Jang H."/>
        </authorList>
    </citation>
    <scope>NUCLEOTIDE SEQUENCE [LARGE SCALE GENOMIC DNA]</scope>
</reference>
<evidence type="ECO:0000256" key="4">
    <source>
        <dbReference type="ARBA" id="ARBA00010343"/>
    </source>
</evidence>
<proteinExistence type="inferred from homology"/>
<keyword evidence="14" id="KW-1185">Reference proteome</keyword>
<evidence type="ECO:0000256" key="10">
    <source>
        <dbReference type="SAM" id="MobiDB-lite"/>
    </source>
</evidence>